<organism evidence="5 6">
    <name type="scientific">Portibacter lacus</name>
    <dbReference type="NCBI Taxonomy" id="1099794"/>
    <lineage>
        <taxon>Bacteria</taxon>
        <taxon>Pseudomonadati</taxon>
        <taxon>Bacteroidota</taxon>
        <taxon>Saprospiria</taxon>
        <taxon>Saprospirales</taxon>
        <taxon>Haliscomenobacteraceae</taxon>
        <taxon>Portibacter</taxon>
    </lineage>
</organism>
<dbReference type="SUPFAM" id="SSF50494">
    <property type="entry name" value="Trypsin-like serine proteases"/>
    <property type="match status" value="1"/>
</dbReference>
<dbReference type="InterPro" id="IPR001940">
    <property type="entry name" value="Peptidase_S1C"/>
</dbReference>
<protein>
    <recommendedName>
        <fullName evidence="4">PDZ domain-containing protein</fullName>
    </recommendedName>
</protein>
<dbReference type="PROSITE" id="PS50106">
    <property type="entry name" value="PDZ"/>
    <property type="match status" value="1"/>
</dbReference>
<dbReference type="GO" id="GO:0004252">
    <property type="term" value="F:serine-type endopeptidase activity"/>
    <property type="evidence" value="ECO:0007669"/>
    <property type="project" value="InterPro"/>
</dbReference>
<evidence type="ECO:0000256" key="1">
    <source>
        <dbReference type="ARBA" id="ARBA00010541"/>
    </source>
</evidence>
<accession>A0AA37SSI1</accession>
<name>A0AA37SSI1_9BACT</name>
<dbReference type="Pfam" id="PF13180">
    <property type="entry name" value="PDZ_2"/>
    <property type="match status" value="1"/>
</dbReference>
<reference evidence="5" key="1">
    <citation type="journal article" date="2014" name="Int. J. Syst. Evol. Microbiol.">
        <title>Complete genome sequence of Corynebacterium casei LMG S-19264T (=DSM 44701T), isolated from a smear-ripened cheese.</title>
        <authorList>
            <consortium name="US DOE Joint Genome Institute (JGI-PGF)"/>
            <person name="Walter F."/>
            <person name="Albersmeier A."/>
            <person name="Kalinowski J."/>
            <person name="Ruckert C."/>
        </authorList>
    </citation>
    <scope>NUCLEOTIDE SEQUENCE</scope>
    <source>
        <strain evidence="5">NBRC 108769</strain>
    </source>
</reference>
<evidence type="ECO:0000256" key="3">
    <source>
        <dbReference type="ARBA" id="ARBA00022801"/>
    </source>
</evidence>
<dbReference type="InterPro" id="IPR001478">
    <property type="entry name" value="PDZ"/>
</dbReference>
<reference evidence="5" key="2">
    <citation type="submission" date="2023-01" db="EMBL/GenBank/DDBJ databases">
        <title>Draft genome sequence of Portibacter lacus strain NBRC 108769.</title>
        <authorList>
            <person name="Sun Q."/>
            <person name="Mori K."/>
        </authorList>
    </citation>
    <scope>NUCLEOTIDE SEQUENCE</scope>
    <source>
        <strain evidence="5">NBRC 108769</strain>
    </source>
</reference>
<gene>
    <name evidence="5" type="ORF">GCM10007940_25760</name>
</gene>
<dbReference type="PANTHER" id="PTHR22939">
    <property type="entry name" value="SERINE PROTEASE FAMILY S1C HTRA-RELATED"/>
    <property type="match status" value="1"/>
</dbReference>
<dbReference type="SUPFAM" id="SSF50156">
    <property type="entry name" value="PDZ domain-like"/>
    <property type="match status" value="1"/>
</dbReference>
<dbReference type="RefSeq" id="WP_235291637.1">
    <property type="nucleotide sequence ID" value="NZ_BSOH01000014.1"/>
</dbReference>
<dbReference type="EMBL" id="BSOH01000014">
    <property type="protein sequence ID" value="GLR17961.1"/>
    <property type="molecule type" value="Genomic_DNA"/>
</dbReference>
<evidence type="ECO:0000313" key="5">
    <source>
        <dbReference type="EMBL" id="GLR17961.1"/>
    </source>
</evidence>
<dbReference type="PANTHER" id="PTHR22939:SF129">
    <property type="entry name" value="SERINE PROTEASE HTRA2, MITOCHONDRIAL"/>
    <property type="match status" value="1"/>
</dbReference>
<keyword evidence="3" id="KW-0378">Hydrolase</keyword>
<dbReference type="SMART" id="SM00228">
    <property type="entry name" value="PDZ"/>
    <property type="match status" value="1"/>
</dbReference>
<dbReference type="InterPro" id="IPR036034">
    <property type="entry name" value="PDZ_sf"/>
</dbReference>
<evidence type="ECO:0000256" key="2">
    <source>
        <dbReference type="ARBA" id="ARBA00022670"/>
    </source>
</evidence>
<dbReference type="AlphaFoldDB" id="A0AA37SSI1"/>
<dbReference type="Pfam" id="PF13365">
    <property type="entry name" value="Trypsin_2"/>
    <property type="match status" value="1"/>
</dbReference>
<dbReference type="PRINTS" id="PR00834">
    <property type="entry name" value="PROTEASES2C"/>
</dbReference>
<keyword evidence="6" id="KW-1185">Reference proteome</keyword>
<proteinExistence type="inferred from homology"/>
<dbReference type="Gene3D" id="2.30.42.10">
    <property type="match status" value="1"/>
</dbReference>
<comment type="caution">
    <text evidence="5">The sequence shown here is derived from an EMBL/GenBank/DDBJ whole genome shotgun (WGS) entry which is preliminary data.</text>
</comment>
<feature type="domain" description="PDZ" evidence="4">
    <location>
        <begin position="287"/>
        <end position="375"/>
    </location>
</feature>
<keyword evidence="2" id="KW-0645">Protease</keyword>
<evidence type="ECO:0000313" key="6">
    <source>
        <dbReference type="Proteomes" id="UP001156666"/>
    </source>
</evidence>
<dbReference type="Proteomes" id="UP001156666">
    <property type="component" value="Unassembled WGS sequence"/>
</dbReference>
<dbReference type="GO" id="GO:0006508">
    <property type="term" value="P:proteolysis"/>
    <property type="evidence" value="ECO:0007669"/>
    <property type="project" value="UniProtKB-KW"/>
</dbReference>
<sequence length="388" mass="41959">MKDLLKIFLAGLVGGLVVLGGIKFTEDNRDLDQQSFAKVVNMKPSLVSAVPQVDFVEASEKSMEVVVHISAEESEVLAQERLQEQRQNRRSPLDGFFSFEDIFGGGSGFYRQKGSGSGVIIADNGYIVTNNHVVAFADNIKVTLHDGREYQAIKIGTDPSTDLAVIKIEERELPVLKLADSDKSRVGEWVLAVGNPFDYLTSTVTAGIISAKGRDIDIIKGQKSIEEFIQTDAAINPGNSGGALVNERGELLGINTAIATPTGTYAGYSFAIPSNLMKVIVDEIIETGDIERANLGVAGYDIDEEFAKENDIKVNSGFYVAEIVNGSAAQFSGILEGDIITGLDNKKINNFDDLKDAMKFAKVGDSIKVKVNRNGGEKTFNIRLKKGL</sequence>
<dbReference type="Gene3D" id="2.40.10.120">
    <property type="match status" value="1"/>
</dbReference>
<evidence type="ECO:0000259" key="4">
    <source>
        <dbReference type="PROSITE" id="PS50106"/>
    </source>
</evidence>
<dbReference type="InterPro" id="IPR009003">
    <property type="entry name" value="Peptidase_S1_PA"/>
</dbReference>
<comment type="similarity">
    <text evidence="1">Belongs to the peptidase S1C family.</text>
</comment>